<dbReference type="EMBL" id="LXQA010015144">
    <property type="protein sequence ID" value="MCH88938.1"/>
    <property type="molecule type" value="Genomic_DNA"/>
</dbReference>
<evidence type="ECO:0000313" key="2">
    <source>
        <dbReference type="Proteomes" id="UP000265520"/>
    </source>
</evidence>
<gene>
    <name evidence="1" type="ORF">A2U01_0009831</name>
</gene>
<proteinExistence type="predicted"/>
<reference evidence="1 2" key="1">
    <citation type="journal article" date="2018" name="Front. Plant Sci.">
        <title>Red Clover (Trifolium pratense) and Zigzag Clover (T. medium) - A Picture of Genomic Similarities and Differences.</title>
        <authorList>
            <person name="Dluhosova J."/>
            <person name="Istvanek J."/>
            <person name="Nedelnik J."/>
            <person name="Repkova J."/>
        </authorList>
    </citation>
    <scope>NUCLEOTIDE SEQUENCE [LARGE SCALE GENOMIC DNA]</scope>
    <source>
        <strain evidence="2">cv. 10/8</strain>
        <tissue evidence="1">Leaf</tissue>
    </source>
</reference>
<evidence type="ECO:0000313" key="1">
    <source>
        <dbReference type="EMBL" id="MCH88938.1"/>
    </source>
</evidence>
<comment type="caution">
    <text evidence="1">The sequence shown here is derived from an EMBL/GenBank/DDBJ whole genome shotgun (WGS) entry which is preliminary data.</text>
</comment>
<dbReference type="AlphaFoldDB" id="A0A392MQJ2"/>
<protein>
    <submittedName>
        <fullName evidence="1">Uncharacterized protein</fullName>
    </submittedName>
</protein>
<dbReference type="Proteomes" id="UP000265520">
    <property type="component" value="Unassembled WGS sequence"/>
</dbReference>
<accession>A0A392MQJ2</accession>
<keyword evidence="2" id="KW-1185">Reference proteome</keyword>
<organism evidence="1 2">
    <name type="scientific">Trifolium medium</name>
    <dbReference type="NCBI Taxonomy" id="97028"/>
    <lineage>
        <taxon>Eukaryota</taxon>
        <taxon>Viridiplantae</taxon>
        <taxon>Streptophyta</taxon>
        <taxon>Embryophyta</taxon>
        <taxon>Tracheophyta</taxon>
        <taxon>Spermatophyta</taxon>
        <taxon>Magnoliopsida</taxon>
        <taxon>eudicotyledons</taxon>
        <taxon>Gunneridae</taxon>
        <taxon>Pentapetalae</taxon>
        <taxon>rosids</taxon>
        <taxon>fabids</taxon>
        <taxon>Fabales</taxon>
        <taxon>Fabaceae</taxon>
        <taxon>Papilionoideae</taxon>
        <taxon>50 kb inversion clade</taxon>
        <taxon>NPAAA clade</taxon>
        <taxon>Hologalegina</taxon>
        <taxon>IRL clade</taxon>
        <taxon>Trifolieae</taxon>
        <taxon>Trifolium</taxon>
    </lineage>
</organism>
<name>A0A392MQJ2_9FABA</name>
<sequence>MTEMVSIPLRRNDTTQKWSGAASLVCSLRGVRNFYLEAVLGSVLQWNSGILYSAGWV</sequence>